<evidence type="ECO:0000256" key="1">
    <source>
        <dbReference type="SAM" id="Phobius"/>
    </source>
</evidence>
<dbReference type="STRING" id="497964.CfE428DRAFT_6190"/>
<dbReference type="AlphaFoldDB" id="B4DB99"/>
<keyword evidence="3" id="KW-1185">Reference proteome</keyword>
<organism evidence="2 3">
    <name type="scientific">Chthoniobacter flavus Ellin428</name>
    <dbReference type="NCBI Taxonomy" id="497964"/>
    <lineage>
        <taxon>Bacteria</taxon>
        <taxon>Pseudomonadati</taxon>
        <taxon>Verrucomicrobiota</taxon>
        <taxon>Spartobacteria</taxon>
        <taxon>Chthoniobacterales</taxon>
        <taxon>Chthoniobacteraceae</taxon>
        <taxon>Chthoniobacter</taxon>
    </lineage>
</organism>
<gene>
    <name evidence="2" type="ORF">CfE428DRAFT_6190</name>
</gene>
<dbReference type="RefSeq" id="WP_006983508.1">
    <property type="nucleotide sequence ID" value="NZ_ABVL01000036.1"/>
</dbReference>
<accession>B4DB99</accession>
<proteinExistence type="predicted"/>
<evidence type="ECO:0008006" key="4">
    <source>
        <dbReference type="Google" id="ProtNLM"/>
    </source>
</evidence>
<feature type="transmembrane region" description="Helical" evidence="1">
    <location>
        <begin position="104"/>
        <end position="126"/>
    </location>
</feature>
<dbReference type="Proteomes" id="UP000005824">
    <property type="component" value="Unassembled WGS sequence"/>
</dbReference>
<feature type="transmembrane region" description="Helical" evidence="1">
    <location>
        <begin position="20"/>
        <end position="39"/>
    </location>
</feature>
<keyword evidence="1" id="KW-0812">Transmembrane</keyword>
<dbReference type="EMBL" id="ABVL01000036">
    <property type="protein sequence ID" value="EDY16287.1"/>
    <property type="molecule type" value="Genomic_DNA"/>
</dbReference>
<feature type="transmembrane region" description="Helical" evidence="1">
    <location>
        <begin position="51"/>
        <end position="69"/>
    </location>
</feature>
<comment type="caution">
    <text evidence="2">The sequence shown here is derived from an EMBL/GenBank/DDBJ whole genome shotgun (WGS) entry which is preliminary data.</text>
</comment>
<keyword evidence="1" id="KW-0472">Membrane</keyword>
<sequence length="137" mass="15571">MSRHHHRRHEPEVVRTARWILAGIFLLLCAADAVCYYYSSNPLVSDPVIRGHVIVSLLWTTVFLIPLWMRRVWARYVLILFLGYIALSTCVLASMMIFSPDILVGPLMAFGSGFVAYFSGVMILIFSHDIGRLANRT</sequence>
<dbReference type="InParanoid" id="B4DB99"/>
<keyword evidence="1" id="KW-1133">Transmembrane helix</keyword>
<feature type="transmembrane region" description="Helical" evidence="1">
    <location>
        <begin position="76"/>
        <end position="98"/>
    </location>
</feature>
<protein>
    <recommendedName>
        <fullName evidence="4">Transmembrane protein</fullName>
    </recommendedName>
</protein>
<evidence type="ECO:0000313" key="3">
    <source>
        <dbReference type="Proteomes" id="UP000005824"/>
    </source>
</evidence>
<name>B4DB99_9BACT</name>
<reference evidence="2 3" key="1">
    <citation type="journal article" date="2011" name="J. Bacteriol.">
        <title>Genome sequence of Chthoniobacter flavus Ellin428, an aerobic heterotrophic soil bacterium.</title>
        <authorList>
            <person name="Kant R."/>
            <person name="van Passel M.W."/>
            <person name="Palva A."/>
            <person name="Lucas S."/>
            <person name="Lapidus A."/>
            <person name="Glavina Del Rio T."/>
            <person name="Dalin E."/>
            <person name="Tice H."/>
            <person name="Bruce D."/>
            <person name="Goodwin L."/>
            <person name="Pitluck S."/>
            <person name="Larimer F.W."/>
            <person name="Land M.L."/>
            <person name="Hauser L."/>
            <person name="Sangwan P."/>
            <person name="de Vos W.M."/>
            <person name="Janssen P.H."/>
            <person name="Smidt H."/>
        </authorList>
    </citation>
    <scope>NUCLEOTIDE SEQUENCE [LARGE SCALE GENOMIC DNA]</scope>
    <source>
        <strain evidence="2 3">Ellin428</strain>
    </source>
</reference>
<evidence type="ECO:0000313" key="2">
    <source>
        <dbReference type="EMBL" id="EDY16287.1"/>
    </source>
</evidence>